<dbReference type="SUPFAM" id="SSF56112">
    <property type="entry name" value="Protein kinase-like (PK-like)"/>
    <property type="match status" value="1"/>
</dbReference>
<protein>
    <recommendedName>
        <fullName evidence="4">Protein kinase domain-containing protein</fullName>
    </recommendedName>
</protein>
<dbReference type="InterPro" id="IPR053235">
    <property type="entry name" value="Ser_Thr_kinase"/>
</dbReference>
<comment type="caution">
    <text evidence="5">The sequence shown here is derived from an EMBL/GenBank/DDBJ whole genome shotgun (WGS) entry which is preliminary data.</text>
</comment>
<dbReference type="InterPro" id="IPR011009">
    <property type="entry name" value="Kinase-like_dom_sf"/>
</dbReference>
<feature type="non-terminal residue" evidence="5">
    <location>
        <position position="288"/>
    </location>
</feature>
<dbReference type="Pfam" id="PF00069">
    <property type="entry name" value="Pkinase"/>
    <property type="match status" value="1"/>
</dbReference>
<evidence type="ECO:0000256" key="3">
    <source>
        <dbReference type="PROSITE-ProRule" id="PRU10141"/>
    </source>
</evidence>
<dbReference type="PROSITE" id="PS00108">
    <property type="entry name" value="PROTEIN_KINASE_ST"/>
    <property type="match status" value="1"/>
</dbReference>
<dbReference type="Gene3D" id="1.10.510.10">
    <property type="entry name" value="Transferase(Phosphotransferase) domain 1"/>
    <property type="match status" value="1"/>
</dbReference>
<dbReference type="SMART" id="SM00220">
    <property type="entry name" value="S_TKc"/>
    <property type="match status" value="1"/>
</dbReference>
<dbReference type="GO" id="GO:0005737">
    <property type="term" value="C:cytoplasm"/>
    <property type="evidence" value="ECO:0007669"/>
    <property type="project" value="TreeGrafter"/>
</dbReference>
<dbReference type="EMBL" id="MFSR01000068">
    <property type="protein sequence ID" value="OGI38564.1"/>
    <property type="molecule type" value="Genomic_DNA"/>
</dbReference>
<dbReference type="InterPro" id="IPR017441">
    <property type="entry name" value="Protein_kinase_ATP_BS"/>
</dbReference>
<dbReference type="Proteomes" id="UP000179334">
    <property type="component" value="Unassembled WGS sequence"/>
</dbReference>
<dbReference type="PROSITE" id="PS00107">
    <property type="entry name" value="PROTEIN_KINASE_ATP"/>
    <property type="match status" value="1"/>
</dbReference>
<evidence type="ECO:0000256" key="2">
    <source>
        <dbReference type="ARBA" id="ARBA00022840"/>
    </source>
</evidence>
<dbReference type="AlphaFoldDB" id="A0A1F6T0C6"/>
<proteinExistence type="predicted"/>
<keyword evidence="1 3" id="KW-0547">Nucleotide-binding</keyword>
<feature type="domain" description="Protein kinase" evidence="4">
    <location>
        <begin position="18"/>
        <end position="288"/>
    </location>
</feature>
<dbReference type="PROSITE" id="PS50011">
    <property type="entry name" value="PROTEIN_KINASE_DOM"/>
    <property type="match status" value="1"/>
</dbReference>
<dbReference type="InterPro" id="IPR008271">
    <property type="entry name" value="Ser/Thr_kinase_AS"/>
</dbReference>
<dbReference type="CDD" id="cd14014">
    <property type="entry name" value="STKc_PknB_like"/>
    <property type="match status" value="1"/>
</dbReference>
<keyword evidence="2 3" id="KW-0067">ATP-binding</keyword>
<evidence type="ECO:0000256" key="1">
    <source>
        <dbReference type="ARBA" id="ARBA00022741"/>
    </source>
</evidence>
<dbReference type="InterPro" id="IPR000719">
    <property type="entry name" value="Prot_kinase_dom"/>
</dbReference>
<accession>A0A1F6T0C6</accession>
<reference evidence="5 6" key="1">
    <citation type="journal article" date="2016" name="Nat. Commun.">
        <title>Thousands of microbial genomes shed light on interconnected biogeochemical processes in an aquifer system.</title>
        <authorList>
            <person name="Anantharaman K."/>
            <person name="Brown C.T."/>
            <person name="Hug L.A."/>
            <person name="Sharon I."/>
            <person name="Castelle C.J."/>
            <person name="Probst A.J."/>
            <person name="Thomas B.C."/>
            <person name="Singh A."/>
            <person name="Wilkins M.J."/>
            <person name="Karaoz U."/>
            <person name="Brodie E.L."/>
            <person name="Williams K.H."/>
            <person name="Hubbard S.S."/>
            <person name="Banfield J.F."/>
        </authorList>
    </citation>
    <scope>NUCLEOTIDE SEQUENCE [LARGE SCALE GENOMIC DNA]</scope>
</reference>
<evidence type="ECO:0000313" key="6">
    <source>
        <dbReference type="Proteomes" id="UP000179334"/>
    </source>
</evidence>
<dbReference type="PANTHER" id="PTHR24361">
    <property type="entry name" value="MITOGEN-ACTIVATED KINASE KINASE KINASE"/>
    <property type="match status" value="1"/>
</dbReference>
<name>A0A1F6T0C6_9PROT</name>
<feature type="binding site" evidence="3">
    <location>
        <position position="47"/>
    </location>
    <ligand>
        <name>ATP</name>
        <dbReference type="ChEBI" id="CHEBI:30616"/>
    </ligand>
</feature>
<sequence length="288" mass="32704">MGGFHKDALPHDFELEEYTLESMLGHGGFGITYLARDRNLDTRVAIKEYFPADLAMRQDLAAVVAKPTQKATRDYHLGLKNFIREARALAHFKHPNIVRVLRYLEAHGTAYMVMEYSQGGSLADHLRQHGPKLPESALMRIFLPILNGVHAVHQADMLHLDIKPENIYLRHDGSPMLIDFGSTRQAISQTMPDKFLVTHGYAPIEQYPDKGKQGPWTDVYALGASMYRCISGKRPINSLERYQAVLRYQVDPLTPAIIVGKDHYSPLLLESIDWALQVYARDRPQSVR</sequence>
<evidence type="ECO:0000313" key="5">
    <source>
        <dbReference type="EMBL" id="OGI38564.1"/>
    </source>
</evidence>
<organism evidence="5 6">
    <name type="scientific">Candidatus Muproteobacteria bacterium RBG_16_64_10</name>
    <dbReference type="NCBI Taxonomy" id="1817757"/>
    <lineage>
        <taxon>Bacteria</taxon>
        <taxon>Pseudomonadati</taxon>
        <taxon>Pseudomonadota</taxon>
        <taxon>Candidatus Muproteobacteria</taxon>
    </lineage>
</organism>
<dbReference type="GO" id="GO:0005524">
    <property type="term" value="F:ATP binding"/>
    <property type="evidence" value="ECO:0007669"/>
    <property type="project" value="UniProtKB-UniRule"/>
</dbReference>
<evidence type="ECO:0000259" key="4">
    <source>
        <dbReference type="PROSITE" id="PS50011"/>
    </source>
</evidence>
<gene>
    <name evidence="5" type="ORF">A2V91_00095</name>
</gene>
<dbReference type="GO" id="GO:0004674">
    <property type="term" value="F:protein serine/threonine kinase activity"/>
    <property type="evidence" value="ECO:0007669"/>
    <property type="project" value="TreeGrafter"/>
</dbReference>